<dbReference type="Pfam" id="PF00155">
    <property type="entry name" value="Aminotran_1_2"/>
    <property type="match status" value="1"/>
</dbReference>
<sequence>MKTHTATSIQVASRLDGFDYAIRNIVAEAHAVERSGRTVHYLNIGDPVLFGFKTPPHLVEAVVRAMRDGYNGYTPASGIMPAREAIAAEYDSRGIVLSADRVILTSGTSEGIELAISVIVDREDEVLVPLPTYPFYTAVLNKLGAQAVFYSTDPSRGWEPDLDHVRSLVGPRTRALVVIDPNNPTGAVYSQDTRQALLDIADQHNIVLLSDEAYTDLAYSGP</sequence>
<dbReference type="EMBL" id="UINC01102255">
    <property type="protein sequence ID" value="SVC63729.1"/>
    <property type="molecule type" value="Genomic_DNA"/>
</dbReference>
<accession>A0A382NRC2</accession>
<dbReference type="InterPro" id="IPR015422">
    <property type="entry name" value="PyrdxlP-dep_Trfase_small"/>
</dbReference>
<dbReference type="PANTHER" id="PTHR43488">
    <property type="entry name" value="GLUTAMATE-PYRUVATE AMINOTRANSFERASE ALAA"/>
    <property type="match status" value="1"/>
</dbReference>
<proteinExistence type="predicted"/>
<evidence type="ECO:0000259" key="5">
    <source>
        <dbReference type="Pfam" id="PF00155"/>
    </source>
</evidence>
<dbReference type="Gene3D" id="3.90.1150.10">
    <property type="entry name" value="Aspartate Aminotransferase, domain 1"/>
    <property type="match status" value="1"/>
</dbReference>
<dbReference type="GO" id="GO:0030170">
    <property type="term" value="F:pyridoxal phosphate binding"/>
    <property type="evidence" value="ECO:0007669"/>
    <property type="project" value="InterPro"/>
</dbReference>
<gene>
    <name evidence="6" type="ORF">METZ01_LOCUS316583</name>
</gene>
<feature type="domain" description="Aminotransferase class I/classII large" evidence="5">
    <location>
        <begin position="42"/>
        <end position="220"/>
    </location>
</feature>
<evidence type="ECO:0000256" key="4">
    <source>
        <dbReference type="ARBA" id="ARBA00022898"/>
    </source>
</evidence>
<evidence type="ECO:0000256" key="3">
    <source>
        <dbReference type="ARBA" id="ARBA00022679"/>
    </source>
</evidence>
<dbReference type="InterPro" id="IPR004839">
    <property type="entry name" value="Aminotransferase_I/II_large"/>
</dbReference>
<evidence type="ECO:0000313" key="6">
    <source>
        <dbReference type="EMBL" id="SVC63729.1"/>
    </source>
</evidence>
<dbReference type="InterPro" id="IPR015424">
    <property type="entry name" value="PyrdxlP-dep_Trfase"/>
</dbReference>
<protein>
    <recommendedName>
        <fullName evidence="5">Aminotransferase class I/classII large domain-containing protein</fullName>
    </recommendedName>
</protein>
<keyword evidence="3" id="KW-0808">Transferase</keyword>
<dbReference type="SUPFAM" id="SSF53383">
    <property type="entry name" value="PLP-dependent transferases"/>
    <property type="match status" value="1"/>
</dbReference>
<dbReference type="AlphaFoldDB" id="A0A382NRC2"/>
<dbReference type="PANTHER" id="PTHR43488:SF2">
    <property type="entry name" value="GLUTAMATE-PYRUVATE AMINOTRANSFERASE ALAA"/>
    <property type="match status" value="1"/>
</dbReference>
<dbReference type="CDD" id="cd00609">
    <property type="entry name" value="AAT_like"/>
    <property type="match status" value="1"/>
</dbReference>
<dbReference type="InterPro" id="IPR051926">
    <property type="entry name" value="Ala_Aminotransferase"/>
</dbReference>
<dbReference type="Gene3D" id="3.40.640.10">
    <property type="entry name" value="Type I PLP-dependent aspartate aminotransferase-like (Major domain)"/>
    <property type="match status" value="1"/>
</dbReference>
<feature type="non-terminal residue" evidence="6">
    <location>
        <position position="222"/>
    </location>
</feature>
<keyword evidence="2" id="KW-0032">Aminotransferase</keyword>
<evidence type="ECO:0000256" key="1">
    <source>
        <dbReference type="ARBA" id="ARBA00001933"/>
    </source>
</evidence>
<reference evidence="6" key="1">
    <citation type="submission" date="2018-05" db="EMBL/GenBank/DDBJ databases">
        <authorList>
            <person name="Lanie J.A."/>
            <person name="Ng W.-L."/>
            <person name="Kazmierczak K.M."/>
            <person name="Andrzejewski T.M."/>
            <person name="Davidsen T.M."/>
            <person name="Wayne K.J."/>
            <person name="Tettelin H."/>
            <person name="Glass J.I."/>
            <person name="Rusch D."/>
            <person name="Podicherti R."/>
            <person name="Tsui H.-C.T."/>
            <person name="Winkler M.E."/>
        </authorList>
    </citation>
    <scope>NUCLEOTIDE SEQUENCE</scope>
</reference>
<comment type="cofactor">
    <cofactor evidence="1">
        <name>pyridoxal 5'-phosphate</name>
        <dbReference type="ChEBI" id="CHEBI:597326"/>
    </cofactor>
</comment>
<keyword evidence="4" id="KW-0663">Pyridoxal phosphate</keyword>
<organism evidence="6">
    <name type="scientific">marine metagenome</name>
    <dbReference type="NCBI Taxonomy" id="408172"/>
    <lineage>
        <taxon>unclassified sequences</taxon>
        <taxon>metagenomes</taxon>
        <taxon>ecological metagenomes</taxon>
    </lineage>
</organism>
<name>A0A382NRC2_9ZZZZ</name>
<dbReference type="InterPro" id="IPR015421">
    <property type="entry name" value="PyrdxlP-dep_Trfase_major"/>
</dbReference>
<evidence type="ECO:0000256" key="2">
    <source>
        <dbReference type="ARBA" id="ARBA00022576"/>
    </source>
</evidence>
<dbReference type="GO" id="GO:0008483">
    <property type="term" value="F:transaminase activity"/>
    <property type="evidence" value="ECO:0007669"/>
    <property type="project" value="UniProtKB-KW"/>
</dbReference>